<proteinExistence type="predicted"/>
<dbReference type="InterPro" id="IPR000600">
    <property type="entry name" value="ROK"/>
</dbReference>
<dbReference type="GO" id="GO:0009384">
    <property type="term" value="F:N-acylmannosamine kinase activity"/>
    <property type="evidence" value="ECO:0007669"/>
    <property type="project" value="TreeGrafter"/>
</dbReference>
<dbReference type="SUPFAM" id="SSF53067">
    <property type="entry name" value="Actin-like ATPase domain"/>
    <property type="match status" value="1"/>
</dbReference>
<evidence type="ECO:0000313" key="1">
    <source>
        <dbReference type="EMBL" id="QDL55106.1"/>
    </source>
</evidence>
<keyword evidence="2" id="KW-1185">Reference proteome</keyword>
<evidence type="ECO:0000313" key="2">
    <source>
        <dbReference type="Proteomes" id="UP000317365"/>
    </source>
</evidence>
<protein>
    <submittedName>
        <fullName evidence="1">ROK family protein</fullName>
    </submittedName>
</protein>
<accession>A0A515ER13</accession>
<name>A0A515ER13_9BURK</name>
<organism evidence="1 2">
    <name type="scientific">Rhodoferax aquaticus</name>
    <dbReference type="NCBI Taxonomy" id="2527691"/>
    <lineage>
        <taxon>Bacteria</taxon>
        <taxon>Pseudomonadati</taxon>
        <taxon>Pseudomonadota</taxon>
        <taxon>Betaproteobacteria</taxon>
        <taxon>Burkholderiales</taxon>
        <taxon>Comamonadaceae</taxon>
        <taxon>Rhodoferax</taxon>
    </lineage>
</organism>
<dbReference type="InterPro" id="IPR043129">
    <property type="entry name" value="ATPase_NBD"/>
</dbReference>
<dbReference type="KEGG" id="rhg:EXZ61_13525"/>
<dbReference type="InterPro" id="IPR049874">
    <property type="entry name" value="ROK_cs"/>
</dbReference>
<dbReference type="Gene3D" id="3.30.420.40">
    <property type="match status" value="2"/>
</dbReference>
<reference evidence="2" key="2">
    <citation type="journal article" date="2020" name="Int. J. Syst. Evol. Microbiol.">
        <title>Genomic insights into a novel species Rhodoferax aquaticus sp. nov., isolated from freshwater.</title>
        <authorList>
            <person name="Li T."/>
            <person name="Zhuo Y."/>
            <person name="Jin C.Z."/>
            <person name="Wu X."/>
            <person name="Ko S.R."/>
            <person name="Jin F.J."/>
            <person name="Ahn C.Y."/>
            <person name="Oh H.M."/>
            <person name="Lee H.G."/>
            <person name="Jin L."/>
        </authorList>
    </citation>
    <scope>NUCLEOTIDE SEQUENCE [LARGE SCALE GENOMIC DNA]</scope>
    <source>
        <strain evidence="2">Gr-4</strain>
    </source>
</reference>
<dbReference type="PROSITE" id="PS01125">
    <property type="entry name" value="ROK"/>
    <property type="match status" value="1"/>
</dbReference>
<dbReference type="Pfam" id="PF00480">
    <property type="entry name" value="ROK"/>
    <property type="match status" value="1"/>
</dbReference>
<dbReference type="GO" id="GO:0019262">
    <property type="term" value="P:N-acetylneuraminate catabolic process"/>
    <property type="evidence" value="ECO:0007669"/>
    <property type="project" value="TreeGrafter"/>
</dbReference>
<dbReference type="AlphaFoldDB" id="A0A515ER13"/>
<reference evidence="2" key="1">
    <citation type="submission" date="2019-02" db="EMBL/GenBank/DDBJ databases">
        <title>Complete genome sequence of Rhodoferax sp. Gr-4.</title>
        <authorList>
            <person name="Jin L."/>
        </authorList>
    </citation>
    <scope>NUCLEOTIDE SEQUENCE [LARGE SCALE GENOMIC DNA]</scope>
    <source>
        <strain evidence="2">Gr-4</strain>
    </source>
</reference>
<dbReference type="Proteomes" id="UP000317365">
    <property type="component" value="Chromosome"/>
</dbReference>
<sequence length="305" mass="31808">MVYPCHFKGALVILAIDIGGTKIAAAHVVNGACIDRRQLPMPDTEAEFLQTIARLATGRPLPSGIAVAVTGYVNGDRVQSFNHKTISFWDGFPLIPRLAQLLGAPVVAINDAQAAAWGEYCLRKASCQDLLFMTLSTGVGGGLVLGGTLREGSHGLAGHIGHVAIDVPPIDAPSMCGCGRLGCLEAIASGTALARQASHRFGRSMTSSELLDSARGGDALALDIVQRASHAVASAIASAHAQLDLQVLVLGGSVGLAPNMLNWIESALHRYPAVYHVRVERATLGADAGMLGAAAWFQDQRGGDY</sequence>
<dbReference type="PANTHER" id="PTHR18964:SF169">
    <property type="entry name" value="N-ACETYLMANNOSAMINE KINASE"/>
    <property type="match status" value="1"/>
</dbReference>
<dbReference type="EMBL" id="CP036282">
    <property type="protein sequence ID" value="QDL55106.1"/>
    <property type="molecule type" value="Genomic_DNA"/>
</dbReference>
<gene>
    <name evidence="1" type="ORF">EXZ61_13525</name>
</gene>
<dbReference type="PANTHER" id="PTHR18964">
    <property type="entry name" value="ROK (REPRESSOR, ORF, KINASE) FAMILY"/>
    <property type="match status" value="1"/>
</dbReference>